<protein>
    <submittedName>
        <fullName evidence="4">Prefoldin subunit 2</fullName>
    </submittedName>
</protein>
<dbReference type="eggNOG" id="KOG4098">
    <property type="taxonomic scope" value="Eukaryota"/>
</dbReference>
<organism evidence="4 6">
    <name type="scientific">Schizosaccharomyces japonicus (strain yFS275 / FY16936)</name>
    <name type="common">Fission yeast</name>
    <dbReference type="NCBI Taxonomy" id="402676"/>
    <lineage>
        <taxon>Eukaryota</taxon>
        <taxon>Fungi</taxon>
        <taxon>Dikarya</taxon>
        <taxon>Ascomycota</taxon>
        <taxon>Taphrinomycotina</taxon>
        <taxon>Schizosaccharomycetes</taxon>
        <taxon>Schizosaccharomycetales</taxon>
        <taxon>Schizosaccharomycetaceae</taxon>
        <taxon>Schizosaccharomyces</taxon>
    </lineage>
</organism>
<dbReference type="RefSeq" id="XP_002171807.1">
    <property type="nucleotide sequence ID" value="XM_002171771.1"/>
</dbReference>
<evidence type="ECO:0000313" key="5">
    <source>
        <dbReference type="JaponicusDB" id="SJAG_05191"/>
    </source>
</evidence>
<evidence type="ECO:0000313" key="4">
    <source>
        <dbReference type="EMBL" id="EEB05514.1"/>
    </source>
</evidence>
<dbReference type="OMA" id="HIQVIRQ"/>
<dbReference type="InterPro" id="IPR009053">
    <property type="entry name" value="Prefoldin"/>
</dbReference>
<dbReference type="STRING" id="402676.B6JVW3"/>
<dbReference type="GO" id="GO:0051082">
    <property type="term" value="F:unfolded protein binding"/>
    <property type="evidence" value="ECO:0007669"/>
    <property type="project" value="InterPro"/>
</dbReference>
<dbReference type="Gene3D" id="1.10.287.370">
    <property type="match status" value="1"/>
</dbReference>
<dbReference type="Proteomes" id="UP000001744">
    <property type="component" value="Unassembled WGS sequence"/>
</dbReference>
<dbReference type="InterPro" id="IPR002777">
    <property type="entry name" value="PFD_beta-like"/>
</dbReference>
<dbReference type="GO" id="GO:0016272">
    <property type="term" value="C:prefoldin complex"/>
    <property type="evidence" value="ECO:0007669"/>
    <property type="project" value="InterPro"/>
</dbReference>
<dbReference type="PANTHER" id="PTHR13303">
    <property type="entry name" value="PREFOLDIN SUBUNIT 2"/>
    <property type="match status" value="1"/>
</dbReference>
<evidence type="ECO:0000256" key="3">
    <source>
        <dbReference type="SAM" id="Coils"/>
    </source>
</evidence>
<dbReference type="InterPro" id="IPR027235">
    <property type="entry name" value="PFD2"/>
</dbReference>
<dbReference type="OrthoDB" id="29646at2759"/>
<keyword evidence="3" id="KW-0175">Coiled coil</keyword>
<sequence length="123" mass="14605">METDLDEHKYVFHSPSSIAYTYSRLVIDTLEKTDKDRKCYRMINGVLAERKVETVLPILQTTSNGVWNTYIHTHAHAIKQYVTDALTFLKIKTAMERLVEQYKQLEKEFNEFQKKNHIQVIRQ</sequence>
<evidence type="ECO:0000256" key="1">
    <source>
        <dbReference type="ARBA" id="ARBA00008045"/>
    </source>
</evidence>
<dbReference type="GeneID" id="7051226"/>
<reference evidence="4 6" key="1">
    <citation type="journal article" date="2011" name="Science">
        <title>Comparative functional genomics of the fission yeasts.</title>
        <authorList>
            <person name="Rhind N."/>
            <person name="Chen Z."/>
            <person name="Yassour M."/>
            <person name="Thompson D.A."/>
            <person name="Haas B.J."/>
            <person name="Habib N."/>
            <person name="Wapinski I."/>
            <person name="Roy S."/>
            <person name="Lin M.F."/>
            <person name="Heiman D.I."/>
            <person name="Young S.K."/>
            <person name="Furuya K."/>
            <person name="Guo Y."/>
            <person name="Pidoux A."/>
            <person name="Chen H.M."/>
            <person name="Robbertse B."/>
            <person name="Goldberg J.M."/>
            <person name="Aoki K."/>
            <person name="Bayne E.H."/>
            <person name="Berlin A.M."/>
            <person name="Desjardins C.A."/>
            <person name="Dobbs E."/>
            <person name="Dukaj L."/>
            <person name="Fan L."/>
            <person name="FitzGerald M.G."/>
            <person name="French C."/>
            <person name="Gujja S."/>
            <person name="Hansen K."/>
            <person name="Keifenheim D."/>
            <person name="Levin J.Z."/>
            <person name="Mosher R.A."/>
            <person name="Mueller C.A."/>
            <person name="Pfiffner J."/>
            <person name="Priest M."/>
            <person name="Russ C."/>
            <person name="Smialowska A."/>
            <person name="Swoboda P."/>
            <person name="Sykes S.M."/>
            <person name="Vaughn M."/>
            <person name="Vengrova S."/>
            <person name="Yoder R."/>
            <person name="Zeng Q."/>
            <person name="Allshire R."/>
            <person name="Baulcombe D."/>
            <person name="Birren B.W."/>
            <person name="Brown W."/>
            <person name="Ekwall K."/>
            <person name="Kellis M."/>
            <person name="Leatherwood J."/>
            <person name="Levin H."/>
            <person name="Margalit H."/>
            <person name="Martienssen R."/>
            <person name="Nieduszynski C.A."/>
            <person name="Spatafora J.W."/>
            <person name="Friedman N."/>
            <person name="Dalgaard J.Z."/>
            <person name="Baumann P."/>
            <person name="Niki H."/>
            <person name="Regev A."/>
            <person name="Nusbaum C."/>
        </authorList>
    </citation>
    <scope>NUCLEOTIDE SEQUENCE [LARGE SCALE GENOMIC DNA]</scope>
    <source>
        <strain evidence="6">yFS275 / FY16936</strain>
    </source>
</reference>
<dbReference type="Pfam" id="PF01920">
    <property type="entry name" value="Prefoldin_2"/>
    <property type="match status" value="1"/>
</dbReference>
<accession>B6JVW3</accession>
<comment type="similarity">
    <text evidence="1">Belongs to the prefoldin subunit beta family.</text>
</comment>
<dbReference type="HOGENOM" id="CLU_113004_3_0_1"/>
<feature type="coiled-coil region" evidence="3">
    <location>
        <begin position="88"/>
        <end position="115"/>
    </location>
</feature>
<keyword evidence="6" id="KW-1185">Reference proteome</keyword>
<gene>
    <name evidence="5" type="primary">pfd2</name>
    <name evidence="4" type="ORF">SJAG_05191</name>
</gene>
<dbReference type="AlphaFoldDB" id="B6JVW3"/>
<dbReference type="EMBL" id="KE651166">
    <property type="protein sequence ID" value="EEB05514.1"/>
    <property type="molecule type" value="Genomic_DNA"/>
</dbReference>
<evidence type="ECO:0000313" key="6">
    <source>
        <dbReference type="Proteomes" id="UP000001744"/>
    </source>
</evidence>
<name>B6JVW3_SCHJY</name>
<evidence type="ECO:0000256" key="2">
    <source>
        <dbReference type="ARBA" id="ARBA00023186"/>
    </source>
</evidence>
<dbReference type="SUPFAM" id="SSF46579">
    <property type="entry name" value="Prefoldin"/>
    <property type="match status" value="1"/>
</dbReference>
<dbReference type="GO" id="GO:0006457">
    <property type="term" value="P:protein folding"/>
    <property type="evidence" value="ECO:0007669"/>
    <property type="project" value="InterPro"/>
</dbReference>
<dbReference type="JaponicusDB" id="SJAG_05191">
    <property type="gene designation" value="pfd2"/>
</dbReference>
<dbReference type="VEuPathDB" id="FungiDB:SJAG_05191"/>
<proteinExistence type="inferred from homology"/>
<keyword evidence="2" id="KW-0143">Chaperone</keyword>